<dbReference type="InterPro" id="IPR036388">
    <property type="entry name" value="WH-like_DNA-bd_sf"/>
</dbReference>
<reference evidence="8 9" key="1">
    <citation type="submission" date="2021-12" db="EMBL/GenBank/DDBJ databases">
        <title>Discovery of the Pendulisporaceae a myxobacterial family with distinct sporulation behavior and unique specialized metabolism.</title>
        <authorList>
            <person name="Garcia R."/>
            <person name="Popoff A."/>
            <person name="Bader C.D."/>
            <person name="Loehr J."/>
            <person name="Walesch S."/>
            <person name="Walt C."/>
            <person name="Boldt J."/>
            <person name="Bunk B."/>
            <person name="Haeckl F.J.F.P.J."/>
            <person name="Gunesch A.P."/>
            <person name="Birkelbach J."/>
            <person name="Nuebel U."/>
            <person name="Pietschmann T."/>
            <person name="Bach T."/>
            <person name="Mueller R."/>
        </authorList>
    </citation>
    <scope>NUCLEOTIDE SEQUENCE [LARGE SCALE GENOMIC DNA]</scope>
    <source>
        <strain evidence="8 9">MSr12523</strain>
    </source>
</reference>
<dbReference type="Pfam" id="PF08281">
    <property type="entry name" value="Sigma70_r4_2"/>
    <property type="match status" value="1"/>
</dbReference>
<dbReference type="NCBIfam" id="TIGR02937">
    <property type="entry name" value="sigma70-ECF"/>
    <property type="match status" value="1"/>
</dbReference>
<accession>A0ABZ2KCT7</accession>
<dbReference type="Gene3D" id="1.10.1740.10">
    <property type="match status" value="1"/>
</dbReference>
<evidence type="ECO:0000259" key="6">
    <source>
        <dbReference type="Pfam" id="PF04542"/>
    </source>
</evidence>
<feature type="domain" description="RNA polymerase sigma-70 region 2" evidence="6">
    <location>
        <begin position="18"/>
        <end position="84"/>
    </location>
</feature>
<evidence type="ECO:0000313" key="8">
    <source>
        <dbReference type="EMBL" id="WXA95380.1"/>
    </source>
</evidence>
<dbReference type="Gene3D" id="1.10.10.10">
    <property type="entry name" value="Winged helix-like DNA-binding domain superfamily/Winged helix DNA-binding domain"/>
    <property type="match status" value="1"/>
</dbReference>
<dbReference type="InterPro" id="IPR013249">
    <property type="entry name" value="RNA_pol_sigma70_r4_t2"/>
</dbReference>
<dbReference type="InterPro" id="IPR039425">
    <property type="entry name" value="RNA_pol_sigma-70-like"/>
</dbReference>
<dbReference type="InterPro" id="IPR013324">
    <property type="entry name" value="RNA_pol_sigma_r3/r4-like"/>
</dbReference>
<keyword evidence="4" id="KW-0238">DNA-binding</keyword>
<keyword evidence="2" id="KW-0805">Transcription regulation</keyword>
<keyword evidence="9" id="KW-1185">Reference proteome</keyword>
<evidence type="ECO:0000256" key="4">
    <source>
        <dbReference type="ARBA" id="ARBA00023125"/>
    </source>
</evidence>
<organism evidence="8 9">
    <name type="scientific">Pendulispora brunnea</name>
    <dbReference type="NCBI Taxonomy" id="2905690"/>
    <lineage>
        <taxon>Bacteria</taxon>
        <taxon>Pseudomonadati</taxon>
        <taxon>Myxococcota</taxon>
        <taxon>Myxococcia</taxon>
        <taxon>Myxococcales</taxon>
        <taxon>Sorangiineae</taxon>
        <taxon>Pendulisporaceae</taxon>
        <taxon>Pendulispora</taxon>
    </lineage>
</organism>
<evidence type="ECO:0000256" key="5">
    <source>
        <dbReference type="ARBA" id="ARBA00023163"/>
    </source>
</evidence>
<evidence type="ECO:0000256" key="3">
    <source>
        <dbReference type="ARBA" id="ARBA00023082"/>
    </source>
</evidence>
<dbReference type="Pfam" id="PF04542">
    <property type="entry name" value="Sigma70_r2"/>
    <property type="match status" value="1"/>
</dbReference>
<evidence type="ECO:0000259" key="7">
    <source>
        <dbReference type="Pfam" id="PF08281"/>
    </source>
</evidence>
<dbReference type="InterPro" id="IPR007627">
    <property type="entry name" value="RNA_pol_sigma70_r2"/>
</dbReference>
<sequence>MTPPTQPPPTTAADVERLFREHGPFVWRSLRRLGLNESDADDLCQEVFVIVFRKLQDFEQKSSLRTWLYGIAVRVALAHRRRARTQRELPTATLPEMVATDGPHDRLAEREARRWLDLALDTLDEKKRAVFVLYEIEQLSMNEVAQVLECPLQTAYSRLHAAREQVESFFRQARKGTVE</sequence>
<comment type="similarity">
    <text evidence="1">Belongs to the sigma-70 factor family. ECF subfamily.</text>
</comment>
<gene>
    <name evidence="8" type="ORF">LZC95_00805</name>
</gene>
<protein>
    <submittedName>
        <fullName evidence="8">Sigma-70 family RNA polymerase sigma factor</fullName>
    </submittedName>
</protein>
<dbReference type="RefSeq" id="WP_394845987.1">
    <property type="nucleotide sequence ID" value="NZ_CP089982.1"/>
</dbReference>
<proteinExistence type="inferred from homology"/>
<evidence type="ECO:0000313" key="9">
    <source>
        <dbReference type="Proteomes" id="UP001379533"/>
    </source>
</evidence>
<name>A0ABZ2KCT7_9BACT</name>
<keyword evidence="3" id="KW-0731">Sigma factor</keyword>
<dbReference type="PANTHER" id="PTHR43133:SF8">
    <property type="entry name" value="RNA POLYMERASE SIGMA FACTOR HI_1459-RELATED"/>
    <property type="match status" value="1"/>
</dbReference>
<evidence type="ECO:0000256" key="2">
    <source>
        <dbReference type="ARBA" id="ARBA00023015"/>
    </source>
</evidence>
<dbReference type="InterPro" id="IPR013325">
    <property type="entry name" value="RNA_pol_sigma_r2"/>
</dbReference>
<dbReference type="EMBL" id="CP089982">
    <property type="protein sequence ID" value="WXA95380.1"/>
    <property type="molecule type" value="Genomic_DNA"/>
</dbReference>
<dbReference type="SUPFAM" id="SSF88659">
    <property type="entry name" value="Sigma3 and sigma4 domains of RNA polymerase sigma factors"/>
    <property type="match status" value="1"/>
</dbReference>
<dbReference type="Proteomes" id="UP001379533">
    <property type="component" value="Chromosome"/>
</dbReference>
<keyword evidence="5" id="KW-0804">Transcription</keyword>
<feature type="domain" description="RNA polymerase sigma factor 70 region 4 type 2" evidence="7">
    <location>
        <begin position="114"/>
        <end position="165"/>
    </location>
</feature>
<dbReference type="InterPro" id="IPR014284">
    <property type="entry name" value="RNA_pol_sigma-70_dom"/>
</dbReference>
<dbReference type="PANTHER" id="PTHR43133">
    <property type="entry name" value="RNA POLYMERASE ECF-TYPE SIGMA FACTO"/>
    <property type="match status" value="1"/>
</dbReference>
<evidence type="ECO:0000256" key="1">
    <source>
        <dbReference type="ARBA" id="ARBA00010641"/>
    </source>
</evidence>
<dbReference type="SUPFAM" id="SSF88946">
    <property type="entry name" value="Sigma2 domain of RNA polymerase sigma factors"/>
    <property type="match status" value="1"/>
</dbReference>